<evidence type="ECO:0000313" key="5">
    <source>
        <dbReference type="RefSeq" id="XP_002734093.1"/>
    </source>
</evidence>
<dbReference type="PROSITE" id="PS00018">
    <property type="entry name" value="EF_HAND_1"/>
    <property type="match status" value="2"/>
</dbReference>
<keyword evidence="1" id="KW-0677">Repeat</keyword>
<dbReference type="Gene3D" id="1.10.238.10">
    <property type="entry name" value="EF-hand"/>
    <property type="match status" value="2"/>
</dbReference>
<dbReference type="SUPFAM" id="SSF47473">
    <property type="entry name" value="EF-hand"/>
    <property type="match status" value="1"/>
</dbReference>
<dbReference type="InterPro" id="IPR011992">
    <property type="entry name" value="EF-hand-dom_pair"/>
</dbReference>
<dbReference type="Proteomes" id="UP000694865">
    <property type="component" value="Unplaced"/>
</dbReference>
<dbReference type="InterPro" id="IPR050230">
    <property type="entry name" value="CALM/Myosin/TropC-like"/>
</dbReference>
<proteinExistence type="predicted"/>
<keyword evidence="2" id="KW-0106">Calcium</keyword>
<dbReference type="PANTHER" id="PTHR23048:SF0">
    <property type="entry name" value="CALMODULIN LIKE 3"/>
    <property type="match status" value="1"/>
</dbReference>
<dbReference type="PANTHER" id="PTHR23048">
    <property type="entry name" value="MYOSIN LIGHT CHAIN 1, 3"/>
    <property type="match status" value="1"/>
</dbReference>
<dbReference type="InterPro" id="IPR002048">
    <property type="entry name" value="EF_hand_dom"/>
</dbReference>
<protein>
    <submittedName>
        <fullName evidence="5">Calmodulin, striated muscle-like</fullName>
    </submittedName>
</protein>
<reference evidence="5" key="1">
    <citation type="submission" date="2025-08" db="UniProtKB">
        <authorList>
            <consortium name="RefSeq"/>
        </authorList>
    </citation>
    <scope>IDENTIFICATION</scope>
    <source>
        <tissue evidence="5">Testes</tissue>
    </source>
</reference>
<organism evidence="4 5">
    <name type="scientific">Saccoglossus kowalevskii</name>
    <name type="common">Acorn worm</name>
    <dbReference type="NCBI Taxonomy" id="10224"/>
    <lineage>
        <taxon>Eukaryota</taxon>
        <taxon>Metazoa</taxon>
        <taxon>Hemichordata</taxon>
        <taxon>Enteropneusta</taxon>
        <taxon>Harrimaniidae</taxon>
        <taxon>Saccoglossus</taxon>
    </lineage>
</organism>
<evidence type="ECO:0000256" key="2">
    <source>
        <dbReference type="ARBA" id="ARBA00022837"/>
    </source>
</evidence>
<dbReference type="InterPro" id="IPR018247">
    <property type="entry name" value="EF_Hand_1_Ca_BS"/>
</dbReference>
<evidence type="ECO:0000259" key="3">
    <source>
        <dbReference type="PROSITE" id="PS50222"/>
    </source>
</evidence>
<feature type="domain" description="EF-hand" evidence="3">
    <location>
        <begin position="72"/>
        <end position="107"/>
    </location>
</feature>
<evidence type="ECO:0000313" key="4">
    <source>
        <dbReference type="Proteomes" id="UP000694865"/>
    </source>
</evidence>
<dbReference type="SMART" id="SM00054">
    <property type="entry name" value="EFh"/>
    <property type="match status" value="4"/>
</dbReference>
<accession>A0ABM0GNV4</accession>
<feature type="domain" description="EF-hand" evidence="3">
    <location>
        <begin position="36"/>
        <end position="71"/>
    </location>
</feature>
<dbReference type="PROSITE" id="PS50222">
    <property type="entry name" value="EF_HAND_2"/>
    <property type="match status" value="4"/>
</dbReference>
<dbReference type="RefSeq" id="XP_002734093.1">
    <property type="nucleotide sequence ID" value="XM_002734047.1"/>
</dbReference>
<feature type="domain" description="EF-hand" evidence="3">
    <location>
        <begin position="1"/>
        <end position="35"/>
    </location>
</feature>
<evidence type="ECO:0000256" key="1">
    <source>
        <dbReference type="ARBA" id="ARBA00022737"/>
    </source>
</evidence>
<sequence>MKIHFKDAFTLFDKNGDGCITTKELGTVMRSLGQNPTETELQDIINEVDADGKKTIEFSDFLSILSARNTMDRDDDVREAFRVFDLKGSGYVDGKEIQHVLENLQELEIPDAEIKEMLAFADANNDGQINYEEFLRMMRLCDEDKCDSSTSSLTV</sequence>
<dbReference type="Pfam" id="PF13499">
    <property type="entry name" value="EF-hand_7"/>
    <property type="match status" value="2"/>
</dbReference>
<dbReference type="CDD" id="cd00051">
    <property type="entry name" value="EFh"/>
    <property type="match status" value="2"/>
</dbReference>
<keyword evidence="4" id="KW-1185">Reference proteome</keyword>
<feature type="domain" description="EF-hand" evidence="3">
    <location>
        <begin position="109"/>
        <end position="144"/>
    </location>
</feature>
<gene>
    <name evidence="5" type="primary">LOC100371717</name>
</gene>
<name>A0ABM0GNV4_SACKO</name>
<dbReference type="GeneID" id="100371717"/>